<dbReference type="InterPro" id="IPR013761">
    <property type="entry name" value="SAM/pointed_sf"/>
</dbReference>
<dbReference type="InterPro" id="IPR041664">
    <property type="entry name" value="AAA_16"/>
</dbReference>
<dbReference type="SUPFAM" id="SSF47769">
    <property type="entry name" value="SAM/Pointed domain"/>
    <property type="match status" value="1"/>
</dbReference>
<feature type="domain" description="Guanylate cyclase" evidence="4">
    <location>
        <begin position="82"/>
        <end position="210"/>
    </location>
</feature>
<evidence type="ECO:0000313" key="5">
    <source>
        <dbReference type="EMBL" id="CAB3795115.1"/>
    </source>
</evidence>
<dbReference type="PROSITE" id="PS50105">
    <property type="entry name" value="SAM_DOMAIN"/>
    <property type="match status" value="1"/>
</dbReference>
<reference evidence="5 6" key="1">
    <citation type="submission" date="2020-04" db="EMBL/GenBank/DDBJ databases">
        <authorList>
            <person name="De Canck E."/>
        </authorList>
    </citation>
    <scope>NUCLEOTIDE SEQUENCE [LARGE SCALE GENOMIC DNA]</scope>
    <source>
        <strain evidence="5 6">LMG 28138</strain>
    </source>
</reference>
<dbReference type="RefSeq" id="WP_175106348.1">
    <property type="nucleotide sequence ID" value="NZ_CADIKM010000020.1"/>
</dbReference>
<keyword evidence="6" id="KW-1185">Reference proteome</keyword>
<dbReference type="SMART" id="SM00044">
    <property type="entry name" value="CYCc"/>
    <property type="match status" value="1"/>
</dbReference>
<keyword evidence="1" id="KW-0547">Nucleotide-binding</keyword>
<gene>
    <name evidence="5" type="ORF">LMG28138_03820</name>
</gene>
<dbReference type="AlphaFoldDB" id="A0A6S7BDU3"/>
<evidence type="ECO:0000256" key="1">
    <source>
        <dbReference type="ARBA" id="ARBA00022741"/>
    </source>
</evidence>
<proteinExistence type="predicted"/>
<dbReference type="InterPro" id="IPR027417">
    <property type="entry name" value="P-loop_NTPase"/>
</dbReference>
<dbReference type="Gene3D" id="3.40.50.300">
    <property type="entry name" value="P-loop containing nucleotide triphosphate hydrolases"/>
    <property type="match status" value="1"/>
</dbReference>
<evidence type="ECO:0008006" key="7">
    <source>
        <dbReference type="Google" id="ProtNLM"/>
    </source>
</evidence>
<dbReference type="InterPro" id="IPR001054">
    <property type="entry name" value="A/G_cyclase"/>
</dbReference>
<dbReference type="GO" id="GO:0005737">
    <property type="term" value="C:cytoplasm"/>
    <property type="evidence" value="ECO:0007669"/>
    <property type="project" value="TreeGrafter"/>
</dbReference>
<dbReference type="PANTHER" id="PTHR16305:SF28">
    <property type="entry name" value="GUANYLATE CYCLASE DOMAIN-CONTAINING PROTEIN"/>
    <property type="match status" value="1"/>
</dbReference>
<dbReference type="PROSITE" id="PS50125">
    <property type="entry name" value="GUANYLATE_CYCLASE_2"/>
    <property type="match status" value="1"/>
</dbReference>
<evidence type="ECO:0000256" key="2">
    <source>
        <dbReference type="ARBA" id="ARBA00022840"/>
    </source>
</evidence>
<dbReference type="PANTHER" id="PTHR16305">
    <property type="entry name" value="TESTICULAR SOLUBLE ADENYLYL CYCLASE"/>
    <property type="match status" value="1"/>
</dbReference>
<dbReference type="Pfam" id="PF13191">
    <property type="entry name" value="AAA_16"/>
    <property type="match status" value="1"/>
</dbReference>
<sequence length="1066" mass="115826">MDIAAWLRSLEMERYEPVFRENAIDEEVLCSLTADDLKELGIVSVGHRRKLLDALTELRARKNSGRAAVGLSLAKGERRQVVVLFADLCGFTDMSREVDPEEVLAMLDQYFEQVDRTIEQHGGHVDKHVGDCVMAVFGAPLSHGNDVERAVRAALAIGHAMPGLSRTLARPLSVHIGIAGGQVVASDTGSATHREYTVTGETVNLASRLTDAAGPGEILISEAVRRPLADRLDCTERGALAVKGFTEPVPAWCLAGLRCSVPGRPIVGRRDELRQFRAVLESCRETGCGRIVHIRGEAGIGKTRLVEEFQREARVAGFACHGGLVLDFGSRARRDAIQSLVCDLLALDDASNGDAGTIAVARTIAEGLIDADDALFLKVLVDVPQTVDERAVYEAMDNEMRVRGRRNVLTRLVQRASGLQPRVLAVEDIHWSDGSTRQDLAGLATMVAGCPAILVLTARTQGDPLDQPWRAAAGAPDAIFDLGPLSVGAARLMAESFPDAQEALVERCIERAAGNPLFLEQLLRNAEENAGTGVPGSVQSLVQARLDRLDPMDKTVLQAASVLGQLFEKEAVVHLLDGADAALERLVMGLLLRRQGSGFIFHHALIRDAVYDGLLKSRCRELHRRAAQWYRERDPVLRAEHLDRGADSAAALAYCDAARSQAAGYRYEFALRLVERGLALAATRPDRVALECLRGNILHDVGDMTSSLGAFETALKVAATDAERCQAWIGRATVKRVIDDLDGAWADLDRAAAAATAQGLVREEGRIHFLRGNLCFPRGDSDGCVREHGRSLALAREAHDHEQEAAALGGLGDGEYMRGRMISAHDAFSRCIEVCQRHGFGRIEVEVGHRRALAIAHHAAYHCLHALAEWDRAREHVDAALQHARELKARRFEGEALAYRAELHRVAGRQNEALDDIGAALAISRETGIAYMQPFYLGVLARATDDETVFETALAEGEALLVAGAVSHNHFLFRRDAIDACIDRGLWDAAAAHAAALEDYARREPSPFSVFVVARARALVSYGRGNRDLASLTELQRLEEEGQKLGFLHACLAIDAGLVGQANKAN</sequence>
<evidence type="ECO:0000259" key="3">
    <source>
        <dbReference type="PROSITE" id="PS50105"/>
    </source>
</evidence>
<dbReference type="GO" id="GO:0004016">
    <property type="term" value="F:adenylate cyclase activity"/>
    <property type="evidence" value="ECO:0007669"/>
    <property type="project" value="TreeGrafter"/>
</dbReference>
<dbReference type="SUPFAM" id="SSF48452">
    <property type="entry name" value="TPR-like"/>
    <property type="match status" value="2"/>
</dbReference>
<dbReference type="SMART" id="SM00028">
    <property type="entry name" value="TPR"/>
    <property type="match status" value="6"/>
</dbReference>
<protein>
    <recommendedName>
        <fullName evidence="7">Guanylate cyclase domain-containing protein</fullName>
    </recommendedName>
</protein>
<accession>A0A6S7BDU3</accession>
<dbReference type="InterPro" id="IPR029787">
    <property type="entry name" value="Nucleotide_cyclase"/>
</dbReference>
<name>A0A6S7BDU3_9BURK</name>
<dbReference type="InterPro" id="IPR019734">
    <property type="entry name" value="TPR_rpt"/>
</dbReference>
<evidence type="ECO:0000259" key="4">
    <source>
        <dbReference type="PROSITE" id="PS50125"/>
    </source>
</evidence>
<dbReference type="SUPFAM" id="SSF55073">
    <property type="entry name" value="Nucleotide cyclase"/>
    <property type="match status" value="1"/>
</dbReference>
<evidence type="ECO:0000313" key="6">
    <source>
        <dbReference type="Proteomes" id="UP000494115"/>
    </source>
</evidence>
<dbReference type="Pfam" id="PF00536">
    <property type="entry name" value="SAM_1"/>
    <property type="match status" value="1"/>
</dbReference>
<dbReference type="InterPro" id="IPR001660">
    <property type="entry name" value="SAM"/>
</dbReference>
<keyword evidence="2" id="KW-0067">ATP-binding</keyword>
<dbReference type="SMART" id="SM00454">
    <property type="entry name" value="SAM"/>
    <property type="match status" value="1"/>
</dbReference>
<feature type="domain" description="SAM" evidence="3">
    <location>
        <begin position="1"/>
        <end position="61"/>
    </location>
</feature>
<dbReference type="Gene3D" id="1.10.150.50">
    <property type="entry name" value="Transcription Factor, Ets-1"/>
    <property type="match status" value="1"/>
</dbReference>
<dbReference type="CDD" id="cd07302">
    <property type="entry name" value="CHD"/>
    <property type="match status" value="1"/>
</dbReference>
<dbReference type="Proteomes" id="UP000494115">
    <property type="component" value="Unassembled WGS sequence"/>
</dbReference>
<dbReference type="EMBL" id="CADIKM010000020">
    <property type="protein sequence ID" value="CAB3795115.1"/>
    <property type="molecule type" value="Genomic_DNA"/>
</dbReference>
<dbReference type="GO" id="GO:0005524">
    <property type="term" value="F:ATP binding"/>
    <property type="evidence" value="ECO:0007669"/>
    <property type="project" value="UniProtKB-KW"/>
</dbReference>
<dbReference type="Pfam" id="PF00211">
    <property type="entry name" value="Guanylate_cyc"/>
    <property type="match status" value="1"/>
</dbReference>
<dbReference type="CDD" id="cd09487">
    <property type="entry name" value="SAM_superfamily"/>
    <property type="match status" value="1"/>
</dbReference>
<dbReference type="Gene3D" id="1.25.40.10">
    <property type="entry name" value="Tetratricopeptide repeat domain"/>
    <property type="match status" value="2"/>
</dbReference>
<dbReference type="GO" id="GO:0035556">
    <property type="term" value="P:intracellular signal transduction"/>
    <property type="evidence" value="ECO:0007669"/>
    <property type="project" value="InterPro"/>
</dbReference>
<dbReference type="GO" id="GO:0009190">
    <property type="term" value="P:cyclic nucleotide biosynthetic process"/>
    <property type="evidence" value="ECO:0007669"/>
    <property type="project" value="InterPro"/>
</dbReference>
<dbReference type="InterPro" id="IPR011990">
    <property type="entry name" value="TPR-like_helical_dom_sf"/>
</dbReference>
<dbReference type="Gene3D" id="3.30.70.1230">
    <property type="entry name" value="Nucleotide cyclase"/>
    <property type="match status" value="1"/>
</dbReference>
<organism evidence="5 6">
    <name type="scientific">Pararobbsia alpina</name>
    <dbReference type="NCBI Taxonomy" id="621374"/>
    <lineage>
        <taxon>Bacteria</taxon>
        <taxon>Pseudomonadati</taxon>
        <taxon>Pseudomonadota</taxon>
        <taxon>Betaproteobacteria</taxon>
        <taxon>Burkholderiales</taxon>
        <taxon>Burkholderiaceae</taxon>
        <taxon>Pararobbsia</taxon>
    </lineage>
</organism>
<dbReference type="SUPFAM" id="SSF52540">
    <property type="entry name" value="P-loop containing nucleoside triphosphate hydrolases"/>
    <property type="match status" value="1"/>
</dbReference>